<sequence length="786" mass="90071">IDEFQDTDPVQFRIFLKILGDLSKQSQKLFVVGDPKQSIYLFRDADVTLFKQTQELIKNDLGGKIIPLDINFRSTPQIIGLVNYLFSGLLADNSKPWEFGYDQLEVSESRKKHIGSVELLLCPIEIDKHEENKKEAEMVARKIQSMITNEKKKIYWDEDEKQIDVPVEVKYGDVAILLQRRKNLHYYEWALRKYAIPYHVHAGLGYFERQEVIDLSNIVKFLENELDDVALYGILRSPYFGISDTLLYRSAKSGSGSLWWRIKQYAGDLKDPSLTIAIELLENWLEHAHREPVTDLLRRIIRDSGIYAVYGSMPEGKSLIANMEKFLEIARSSQKRGFMSLTEFVSELVILIDEAQREGEAQVGLEKDNNVKIMTVHASKGLEFPIVVVPDMIARAGSNNSYILIDEKYGIGIKAPDPDDNYQLKDTFIKKLINHDLKDKTLSEKKRLFYVAATRAKDHLVLCSVKPKQLNKSFEDGKNWIEWAVSGLELEETDITNGVKNIEFPPGSSTIIPVKITDDPMSITARIQDEAPTLIEIPKGIDKKVDLPDELTPIEVPEQEHVFTASEIGTYLGCPLKYYQVYMVGRPKRDVTVSAIGESARTKGLIIHEIFQGKDPEFVVKKYGIDDPEKARSYKDHYQTFLFSDMMKDVIEEYKEIPFRARINGMLFSGNIDRLVKKKDGSWIVIDYKTGEIQPDKMKEKIKEYSIQLLIYEKAASQIVGTAVRSYVYFTQINEFQERSGDESEILEKVSNIVGKINNKVFKYPDCETCTRQYTDYKLIGNCPGL</sequence>
<reference evidence="1" key="1">
    <citation type="submission" date="2018-09" db="EMBL/GenBank/DDBJ databases">
        <title>A genomic encyclopedia of anaerobic methanotrophic archaea.</title>
        <authorList>
            <person name="Skennerton C.T."/>
            <person name="Chadwick G.L."/>
            <person name="Laso-Perez R."/>
            <person name="Leu A.O."/>
            <person name="Speth D.R."/>
            <person name="Yu H."/>
            <person name="Morgan-Lang C."/>
            <person name="Hatzenpichler R."/>
            <person name="Goudeau D."/>
            <person name="Malmstrom R."/>
            <person name="Woyke T."/>
            <person name="Hallam S."/>
            <person name="Tyson G.W."/>
            <person name="Wegener G."/>
            <person name="Boetius A."/>
            <person name="Orphan V.J."/>
        </authorList>
    </citation>
    <scope>NUCLEOTIDE SEQUENCE</scope>
    <source>
        <strain evidence="1">CONS3730D10UFb2</strain>
    </source>
</reference>
<keyword evidence="1" id="KW-0067">ATP-binding</keyword>
<organism evidence="1 2">
    <name type="scientific">Candidatus Methanomarinus sp</name>
    <dbReference type="NCBI Taxonomy" id="3386244"/>
    <lineage>
        <taxon>Archaea</taxon>
        <taxon>Methanobacteriati</taxon>
        <taxon>Methanobacteriota</taxon>
        <taxon>Stenosarchaea group</taxon>
        <taxon>Methanomicrobia</taxon>
        <taxon>Methanosarcinales</taxon>
        <taxon>ANME-2 cluster</taxon>
        <taxon>Candidatus Methanocomedenaceae</taxon>
        <taxon>Candidatus Methanomarinus</taxon>
    </lineage>
</organism>
<keyword evidence="1" id="KW-0547">Nucleotide-binding</keyword>
<name>A0AC61S9S4_9EURY</name>
<dbReference type="Proteomes" id="UP000315423">
    <property type="component" value="Unassembled WGS sequence"/>
</dbReference>
<keyword evidence="1" id="KW-0347">Helicase</keyword>
<evidence type="ECO:0000313" key="1">
    <source>
        <dbReference type="EMBL" id="TKY91418.1"/>
    </source>
</evidence>
<comment type="caution">
    <text evidence="1">The sequence shown here is derived from an EMBL/GenBank/DDBJ whole genome shotgun (WGS) entry which is preliminary data.</text>
</comment>
<feature type="non-terminal residue" evidence="1">
    <location>
        <position position="786"/>
    </location>
</feature>
<keyword evidence="1" id="KW-0378">Hydrolase</keyword>
<gene>
    <name evidence="1" type="ORF">C5S46_05925</name>
</gene>
<evidence type="ECO:0000313" key="2">
    <source>
        <dbReference type="Proteomes" id="UP000315423"/>
    </source>
</evidence>
<dbReference type="EMBL" id="QYBA01000199">
    <property type="protein sequence ID" value="TKY91418.1"/>
    <property type="molecule type" value="Genomic_DNA"/>
</dbReference>
<feature type="non-terminal residue" evidence="1">
    <location>
        <position position="1"/>
    </location>
</feature>
<accession>A0AC61S9S4</accession>
<protein>
    <submittedName>
        <fullName evidence="1">DNA helicase UvrD</fullName>
    </submittedName>
</protein>
<proteinExistence type="predicted"/>